<dbReference type="RefSeq" id="WP_203915790.1">
    <property type="nucleotide sequence ID" value="NZ_BONZ01000003.1"/>
</dbReference>
<accession>A0A8J3VMJ5</accession>
<gene>
    <name evidence="2" type="ORF">Raf01_02420</name>
</gene>
<feature type="transmembrane region" description="Helical" evidence="1">
    <location>
        <begin position="23"/>
        <end position="45"/>
    </location>
</feature>
<keyword evidence="1" id="KW-0472">Membrane</keyword>
<protein>
    <submittedName>
        <fullName evidence="2">Uncharacterized protein</fullName>
    </submittedName>
</protein>
<dbReference type="Proteomes" id="UP000642748">
    <property type="component" value="Unassembled WGS sequence"/>
</dbReference>
<sequence length="137" mass="14444">MPASEQPGQRNAFILSFRRHRGLWLLGIIGVRVVTVVVPLVLGFMTHSSGPIASLCTSVTHQRVLPDGISFDCTTKDGDSAVLALAHSQATRDLVLNGASTRGSVAESQLTAHGRPVYWGSSGSPAFVNAVKHKLGA</sequence>
<organism evidence="2 3">
    <name type="scientific">Rugosimonospora africana</name>
    <dbReference type="NCBI Taxonomy" id="556532"/>
    <lineage>
        <taxon>Bacteria</taxon>
        <taxon>Bacillati</taxon>
        <taxon>Actinomycetota</taxon>
        <taxon>Actinomycetes</taxon>
        <taxon>Micromonosporales</taxon>
        <taxon>Micromonosporaceae</taxon>
        <taxon>Rugosimonospora</taxon>
    </lineage>
</organism>
<evidence type="ECO:0000313" key="2">
    <source>
        <dbReference type="EMBL" id="GIH12070.1"/>
    </source>
</evidence>
<dbReference type="EMBL" id="BONZ01000003">
    <property type="protein sequence ID" value="GIH12070.1"/>
    <property type="molecule type" value="Genomic_DNA"/>
</dbReference>
<keyword evidence="3" id="KW-1185">Reference proteome</keyword>
<reference evidence="2" key="1">
    <citation type="submission" date="2021-01" db="EMBL/GenBank/DDBJ databases">
        <title>Whole genome shotgun sequence of Rugosimonospora africana NBRC 104875.</title>
        <authorList>
            <person name="Komaki H."/>
            <person name="Tamura T."/>
        </authorList>
    </citation>
    <scope>NUCLEOTIDE SEQUENCE</scope>
    <source>
        <strain evidence="2">NBRC 104875</strain>
    </source>
</reference>
<evidence type="ECO:0000256" key="1">
    <source>
        <dbReference type="SAM" id="Phobius"/>
    </source>
</evidence>
<evidence type="ECO:0000313" key="3">
    <source>
        <dbReference type="Proteomes" id="UP000642748"/>
    </source>
</evidence>
<comment type="caution">
    <text evidence="2">The sequence shown here is derived from an EMBL/GenBank/DDBJ whole genome shotgun (WGS) entry which is preliminary data.</text>
</comment>
<name>A0A8J3VMJ5_9ACTN</name>
<keyword evidence="1" id="KW-1133">Transmembrane helix</keyword>
<proteinExistence type="predicted"/>
<keyword evidence="1" id="KW-0812">Transmembrane</keyword>
<dbReference type="AlphaFoldDB" id="A0A8J3VMJ5"/>